<dbReference type="STRING" id="1764295.A0A5B8MT13"/>
<accession>A0A5B8MT13</accession>
<proteinExistence type="predicted"/>
<protein>
    <submittedName>
        <fullName evidence="1">Uncharacterized protein</fullName>
    </submittedName>
</protein>
<keyword evidence="2" id="KW-1185">Reference proteome</keyword>
<dbReference type="EMBL" id="CP031041">
    <property type="protein sequence ID" value="QDZ22560.1"/>
    <property type="molecule type" value="Genomic_DNA"/>
</dbReference>
<dbReference type="AlphaFoldDB" id="A0A5B8MT13"/>
<name>A0A5B8MT13_9CHLO</name>
<sequence>MRGSRTSSLGDPFEGIPFRGLAEYLGGAYVEATERAREEEGLRRRRASEEVPVANLGVPTLLPFTAMFARTDAFRDTFVVDDDKSKRRTRLSWYSPADGMVPQNWLKDGLLADLEWYRPFKRGNGWSR</sequence>
<dbReference type="Proteomes" id="UP000316726">
    <property type="component" value="Chromosome 8"/>
</dbReference>
<dbReference type="OrthoDB" id="513668at2759"/>
<gene>
    <name evidence="1" type="ORF">A3770_08p50780</name>
</gene>
<evidence type="ECO:0000313" key="1">
    <source>
        <dbReference type="EMBL" id="QDZ22560.1"/>
    </source>
</evidence>
<organism evidence="1 2">
    <name type="scientific">Chloropicon primus</name>
    <dbReference type="NCBI Taxonomy" id="1764295"/>
    <lineage>
        <taxon>Eukaryota</taxon>
        <taxon>Viridiplantae</taxon>
        <taxon>Chlorophyta</taxon>
        <taxon>Chloropicophyceae</taxon>
        <taxon>Chloropicales</taxon>
        <taxon>Chloropicaceae</taxon>
        <taxon>Chloropicon</taxon>
    </lineage>
</organism>
<reference evidence="1 2" key="1">
    <citation type="submission" date="2018-07" db="EMBL/GenBank/DDBJ databases">
        <title>The complete nuclear genome of the prasinophyte Chloropicon primus (CCMP1205).</title>
        <authorList>
            <person name="Pombert J.-F."/>
            <person name="Otis C."/>
            <person name="Turmel M."/>
            <person name="Lemieux C."/>
        </authorList>
    </citation>
    <scope>NUCLEOTIDE SEQUENCE [LARGE SCALE GENOMIC DNA]</scope>
    <source>
        <strain evidence="1 2">CCMP1205</strain>
    </source>
</reference>
<evidence type="ECO:0000313" key="2">
    <source>
        <dbReference type="Proteomes" id="UP000316726"/>
    </source>
</evidence>